<sequence>MRYITYDLGERVYASELLSVKEIVLKEELRSIPGAQPWLLGVMALRGQLLPVIDLGFRLQGRPSQGDKVLVLDSERPVGFLVDDVRNIEDVGELKPLPLELPDNVKRFLVGSFFHGGDIVLVLDLKKVLTEQELSEVTAP</sequence>
<dbReference type="InterPro" id="IPR036061">
    <property type="entry name" value="CheW-like_dom_sf"/>
</dbReference>
<reference evidence="2 3" key="2">
    <citation type="journal article" date="2014" name="Genome Announc.">
        <title>Complete Genome Sequence of Coprothermobacter proteolyticus DSM 5265.</title>
        <authorList>
            <person name="Alexiev A."/>
            <person name="Coil D.A."/>
            <person name="Badger J.H."/>
            <person name="Enticknap J."/>
            <person name="Ward N."/>
            <person name="Robb F.T."/>
            <person name="Eisen J.A."/>
        </authorList>
    </citation>
    <scope>NUCLEOTIDE SEQUENCE [LARGE SCALE GENOMIC DNA]</scope>
    <source>
        <strain evidence="3">ATCC 35245 / DSM 5265 / OCM 4 / BT</strain>
    </source>
</reference>
<dbReference type="RefSeq" id="WP_012544803.1">
    <property type="nucleotide sequence ID" value="NC_011295.1"/>
</dbReference>
<dbReference type="InterPro" id="IPR002545">
    <property type="entry name" value="CheW-lke_dom"/>
</dbReference>
<accession>B5Y6T6</accession>
<feature type="domain" description="CheW-like" evidence="1">
    <location>
        <begin position="1"/>
        <end position="134"/>
    </location>
</feature>
<gene>
    <name evidence="2" type="ordered locus">COPRO5265_0114</name>
</gene>
<keyword evidence="3" id="KW-1185">Reference proteome</keyword>
<dbReference type="HOGENOM" id="CLU_048995_3_1_9"/>
<protein>
    <submittedName>
        <fullName evidence="2">Chemotaxis protein</fullName>
    </submittedName>
</protein>
<dbReference type="Gene3D" id="2.40.50.180">
    <property type="entry name" value="CheA-289, Domain 4"/>
    <property type="match status" value="1"/>
</dbReference>
<dbReference type="SMART" id="SM00260">
    <property type="entry name" value="CheW"/>
    <property type="match status" value="1"/>
</dbReference>
<dbReference type="Pfam" id="PF01584">
    <property type="entry name" value="CheW"/>
    <property type="match status" value="1"/>
</dbReference>
<dbReference type="KEGG" id="cpo:COPRO5265_0114"/>
<proteinExistence type="predicted"/>
<dbReference type="PROSITE" id="PS50851">
    <property type="entry name" value="CHEW"/>
    <property type="match status" value="1"/>
</dbReference>
<dbReference type="AlphaFoldDB" id="B5Y6T6"/>
<dbReference type="STRING" id="309798.COPRO5265_0114"/>
<evidence type="ECO:0000313" key="2">
    <source>
        <dbReference type="EMBL" id="ACI18153.1"/>
    </source>
</evidence>
<dbReference type="eggNOG" id="COG0835">
    <property type="taxonomic scope" value="Bacteria"/>
</dbReference>
<dbReference type="Gene3D" id="2.30.30.40">
    <property type="entry name" value="SH3 Domains"/>
    <property type="match status" value="1"/>
</dbReference>
<dbReference type="GO" id="GO:0006935">
    <property type="term" value="P:chemotaxis"/>
    <property type="evidence" value="ECO:0007669"/>
    <property type="project" value="InterPro"/>
</dbReference>
<dbReference type="PANTHER" id="PTHR22617:SF43">
    <property type="entry name" value="PROTEIN PILI"/>
    <property type="match status" value="1"/>
</dbReference>
<name>B5Y6T6_COPPD</name>
<dbReference type="Proteomes" id="UP000001732">
    <property type="component" value="Chromosome"/>
</dbReference>
<dbReference type="PANTHER" id="PTHR22617">
    <property type="entry name" value="CHEMOTAXIS SENSOR HISTIDINE KINASE-RELATED"/>
    <property type="match status" value="1"/>
</dbReference>
<reference evidence="3" key="1">
    <citation type="submission" date="2008-08" db="EMBL/GenBank/DDBJ databases">
        <title>The complete genome sequence of Coprothermobacter proteolyticus strain ATCC 5245 / DSM 5265 / BT.</title>
        <authorList>
            <person name="Dodson R.J."/>
            <person name="Durkin A.S."/>
            <person name="Wu M."/>
            <person name="Eisen J."/>
            <person name="Sutton G."/>
        </authorList>
    </citation>
    <scope>NUCLEOTIDE SEQUENCE [LARGE SCALE GENOMIC DNA]</scope>
    <source>
        <strain evidence="3">ATCC 35245 / DSM 5265 / OCM 4 / BT</strain>
    </source>
</reference>
<dbReference type="GO" id="GO:0007165">
    <property type="term" value="P:signal transduction"/>
    <property type="evidence" value="ECO:0007669"/>
    <property type="project" value="InterPro"/>
</dbReference>
<dbReference type="GO" id="GO:0005829">
    <property type="term" value="C:cytosol"/>
    <property type="evidence" value="ECO:0007669"/>
    <property type="project" value="TreeGrafter"/>
</dbReference>
<dbReference type="SUPFAM" id="SSF50341">
    <property type="entry name" value="CheW-like"/>
    <property type="match status" value="1"/>
</dbReference>
<dbReference type="EMBL" id="CP001145">
    <property type="protein sequence ID" value="ACI18153.1"/>
    <property type="molecule type" value="Genomic_DNA"/>
</dbReference>
<evidence type="ECO:0000259" key="1">
    <source>
        <dbReference type="PROSITE" id="PS50851"/>
    </source>
</evidence>
<dbReference type="OrthoDB" id="5298045at2"/>
<evidence type="ECO:0000313" key="3">
    <source>
        <dbReference type="Proteomes" id="UP000001732"/>
    </source>
</evidence>
<dbReference type="InterPro" id="IPR039315">
    <property type="entry name" value="CheW"/>
</dbReference>
<organism evidence="2 3">
    <name type="scientific">Coprothermobacter proteolyticus (strain ATCC 35245 / DSM 5265 / OCM 4 / BT)</name>
    <dbReference type="NCBI Taxonomy" id="309798"/>
    <lineage>
        <taxon>Bacteria</taxon>
        <taxon>Pseudomonadati</taxon>
        <taxon>Coprothermobacterota</taxon>
        <taxon>Coprothermobacteria</taxon>
        <taxon>Coprothermobacterales</taxon>
        <taxon>Coprothermobacteraceae</taxon>
        <taxon>Coprothermobacter</taxon>
    </lineage>
</organism>